<name>A0AA37RVX1_9GAMM</name>
<feature type="signal peptide" evidence="1">
    <location>
        <begin position="1"/>
        <end position="20"/>
    </location>
</feature>
<feature type="chain" id="PRO_5041351361" evidence="1">
    <location>
        <begin position="21"/>
        <end position="838"/>
    </location>
</feature>
<dbReference type="GO" id="GO:0006508">
    <property type="term" value="P:proteolysis"/>
    <property type="evidence" value="ECO:0007669"/>
    <property type="project" value="InterPro"/>
</dbReference>
<dbReference type="GO" id="GO:0008270">
    <property type="term" value="F:zinc ion binding"/>
    <property type="evidence" value="ECO:0007669"/>
    <property type="project" value="InterPro"/>
</dbReference>
<keyword evidence="4" id="KW-1185">Reference proteome</keyword>
<dbReference type="InterPro" id="IPR000834">
    <property type="entry name" value="Peptidase_M14"/>
</dbReference>
<reference evidence="3" key="1">
    <citation type="journal article" date="2014" name="Int. J. Syst. Evol. Microbiol.">
        <title>Complete genome sequence of Corynebacterium casei LMG S-19264T (=DSM 44701T), isolated from a smear-ripened cheese.</title>
        <authorList>
            <consortium name="US DOE Joint Genome Institute (JGI-PGF)"/>
            <person name="Walter F."/>
            <person name="Albersmeier A."/>
            <person name="Kalinowski J."/>
            <person name="Ruckert C."/>
        </authorList>
    </citation>
    <scope>NUCLEOTIDE SEQUENCE</scope>
    <source>
        <strain evidence="3">NBRC 101628</strain>
    </source>
</reference>
<dbReference type="Gene3D" id="3.40.630.10">
    <property type="entry name" value="Zn peptidases"/>
    <property type="match status" value="1"/>
</dbReference>
<evidence type="ECO:0000313" key="3">
    <source>
        <dbReference type="EMBL" id="GLP95943.1"/>
    </source>
</evidence>
<keyword evidence="1" id="KW-0732">Signal</keyword>
<evidence type="ECO:0000259" key="2">
    <source>
        <dbReference type="Pfam" id="PF00246"/>
    </source>
</evidence>
<dbReference type="Proteomes" id="UP001161422">
    <property type="component" value="Unassembled WGS sequence"/>
</dbReference>
<dbReference type="SUPFAM" id="SSF52317">
    <property type="entry name" value="Class I glutamine amidotransferase-like"/>
    <property type="match status" value="1"/>
</dbReference>
<gene>
    <name evidence="3" type="ORF">GCM10007895_12490</name>
</gene>
<dbReference type="SUPFAM" id="SSF53187">
    <property type="entry name" value="Zn-dependent exopeptidases"/>
    <property type="match status" value="1"/>
</dbReference>
<dbReference type="RefSeq" id="WP_095506508.1">
    <property type="nucleotide sequence ID" value="NZ_BSNC01000003.1"/>
</dbReference>
<dbReference type="InterPro" id="IPR029062">
    <property type="entry name" value="Class_I_gatase-like"/>
</dbReference>
<protein>
    <submittedName>
        <fullName evidence="3">Peptidase M14</fullName>
    </submittedName>
</protein>
<dbReference type="EMBL" id="BSNC01000003">
    <property type="protein sequence ID" value="GLP95943.1"/>
    <property type="molecule type" value="Genomic_DNA"/>
</dbReference>
<comment type="caution">
    <text evidence="3">The sequence shown here is derived from an EMBL/GenBank/DDBJ whole genome shotgun (WGS) entry which is preliminary data.</text>
</comment>
<evidence type="ECO:0000313" key="4">
    <source>
        <dbReference type="Proteomes" id="UP001161422"/>
    </source>
</evidence>
<evidence type="ECO:0000256" key="1">
    <source>
        <dbReference type="SAM" id="SignalP"/>
    </source>
</evidence>
<feature type="domain" description="Peptidase M14" evidence="2">
    <location>
        <begin position="57"/>
        <end position="217"/>
    </location>
</feature>
<proteinExistence type="predicted"/>
<organism evidence="3 4">
    <name type="scientific">Paraferrimonas sedimenticola</name>
    <dbReference type="NCBI Taxonomy" id="375674"/>
    <lineage>
        <taxon>Bacteria</taxon>
        <taxon>Pseudomonadati</taxon>
        <taxon>Pseudomonadota</taxon>
        <taxon>Gammaproteobacteria</taxon>
        <taxon>Alteromonadales</taxon>
        <taxon>Ferrimonadaceae</taxon>
        <taxon>Paraferrimonas</taxon>
    </lineage>
</organism>
<dbReference type="Pfam" id="PF00246">
    <property type="entry name" value="Peptidase_M14"/>
    <property type="match status" value="1"/>
</dbReference>
<reference evidence="3" key="2">
    <citation type="submission" date="2023-01" db="EMBL/GenBank/DDBJ databases">
        <title>Draft genome sequence of Paraferrimonas sedimenticola strain NBRC 101628.</title>
        <authorList>
            <person name="Sun Q."/>
            <person name="Mori K."/>
        </authorList>
    </citation>
    <scope>NUCLEOTIDE SEQUENCE</scope>
    <source>
        <strain evidence="3">NBRC 101628</strain>
    </source>
</reference>
<sequence length="838" mass="93131">MKFRALLLLMACLVWPSAFANPVLPDVSYQSDITHPTDYLGYPVGEWHLRHDQLNGYIQLIAAQSERVALLDSGYSHERRAQRSLLIGDPSLIANKEQLMAERAKVRTGAKQDGPTVIWLAYSIHGDEASGAHVGMLMSYYLAASEEAWVKDLLKNNLVLITPSQNPDGMDRFANWANAHKGQNIVSDNHHREHKQPWPAGRVNHYMQDLNRDWLFLRHPESQGRVKLFQQWLPHVVGDFHEMGHNSTYFFQPGVPSRTNPLTPAMNQELTAQIAKFHQKALDGVRQAYFSRERFDDFFYGKGSTYPDINGSVGILFEQASARGHAQDSDNGVLTLQRAIRNQWLTSISTLEGSAALADELKSYQSEFFKEALANSRSRKGYLIEAAGDSYRRDQLASLLTQHKVEFRYLKQNITHKGETYTPAGGLYLPYQQAQAPLLHSLFDSRTEFAENVFYDISSWHMARAFDMSLGEDASPKSAQLSDTAPRGDYSLNDDALYWLVDYRHGRAPALAQALTSQGVVVKSATKGATLTYRGKPLSLSAGFLMIPSDQPKYTPAELQTLMQPMLEQYQIEAIAVDSGAAASGSDLGSPEYRAIRPVKLAMLGGAGVNQLAFGQLWYYLDRTMDTPTSIVDKHRLTAPVLKRYTHLVLSDGSYRDLSSNQVTAIKNWLRNGGVLVALQNAVPWASEQGLLSVKVKQKRDFAELFDGSQLSYSDRDAFNAKKAVGGAILQLDSDPSHPLLFGTQGERLAVLKNRAITLGMPSRAFASAASYAKSPLLSGYLAKEYQQAFAEQNALMVEAYGQGRVVAAADNLVFRNIWLGTEKIIANSVLLTPNMAL</sequence>
<dbReference type="GO" id="GO:0004181">
    <property type="term" value="F:metallocarboxypeptidase activity"/>
    <property type="evidence" value="ECO:0007669"/>
    <property type="project" value="InterPro"/>
</dbReference>
<accession>A0AA37RVX1</accession>
<dbReference type="AlphaFoldDB" id="A0AA37RVX1"/>